<proteinExistence type="predicted"/>
<evidence type="ECO:0000256" key="4">
    <source>
        <dbReference type="ARBA" id="ARBA00023125"/>
    </source>
</evidence>
<comment type="subcellular location">
    <subcellularLocation>
        <location evidence="1">Nucleus</location>
    </subcellularLocation>
</comment>
<keyword evidence="5" id="KW-0804">Transcription</keyword>
<evidence type="ECO:0000313" key="9">
    <source>
        <dbReference type="EMBL" id="KAG9251748.1"/>
    </source>
</evidence>
<evidence type="ECO:0000259" key="8">
    <source>
        <dbReference type="PROSITE" id="PS50048"/>
    </source>
</evidence>
<dbReference type="Gene3D" id="4.10.240.10">
    <property type="entry name" value="Zn(2)-C6 fungal-type DNA-binding domain"/>
    <property type="match status" value="1"/>
</dbReference>
<dbReference type="Pfam" id="PF00172">
    <property type="entry name" value="Zn_clus"/>
    <property type="match status" value="1"/>
</dbReference>
<dbReference type="PROSITE" id="PS00463">
    <property type="entry name" value="ZN2_CY6_FUNGAL_1"/>
    <property type="match status" value="1"/>
</dbReference>
<organism evidence="9 10">
    <name type="scientific">Emericellopsis atlantica</name>
    <dbReference type="NCBI Taxonomy" id="2614577"/>
    <lineage>
        <taxon>Eukaryota</taxon>
        <taxon>Fungi</taxon>
        <taxon>Dikarya</taxon>
        <taxon>Ascomycota</taxon>
        <taxon>Pezizomycotina</taxon>
        <taxon>Sordariomycetes</taxon>
        <taxon>Hypocreomycetidae</taxon>
        <taxon>Hypocreales</taxon>
        <taxon>Bionectriaceae</taxon>
        <taxon>Emericellopsis</taxon>
    </lineage>
</organism>
<feature type="compositionally biased region" description="Basic residues" evidence="7">
    <location>
        <begin position="111"/>
        <end position="120"/>
    </location>
</feature>
<evidence type="ECO:0000256" key="6">
    <source>
        <dbReference type="ARBA" id="ARBA00023242"/>
    </source>
</evidence>
<accession>A0A9P7ZHU0</accession>
<dbReference type="SMART" id="SM00906">
    <property type="entry name" value="Fungal_trans"/>
    <property type="match status" value="1"/>
</dbReference>
<dbReference type="AlphaFoldDB" id="A0A9P7ZHU0"/>
<keyword evidence="6" id="KW-0539">Nucleus</keyword>
<dbReference type="CDD" id="cd12148">
    <property type="entry name" value="fungal_TF_MHR"/>
    <property type="match status" value="1"/>
</dbReference>
<dbReference type="InterPro" id="IPR036864">
    <property type="entry name" value="Zn2-C6_fun-type_DNA-bd_sf"/>
</dbReference>
<keyword evidence="2" id="KW-0479">Metal-binding</keyword>
<comment type="caution">
    <text evidence="9">The sequence shown here is derived from an EMBL/GenBank/DDBJ whole genome shotgun (WGS) entry which is preliminary data.</text>
</comment>
<evidence type="ECO:0000256" key="3">
    <source>
        <dbReference type="ARBA" id="ARBA00023015"/>
    </source>
</evidence>
<dbReference type="GO" id="GO:0006351">
    <property type="term" value="P:DNA-templated transcription"/>
    <property type="evidence" value="ECO:0007669"/>
    <property type="project" value="InterPro"/>
</dbReference>
<dbReference type="SUPFAM" id="SSF57701">
    <property type="entry name" value="Zn2/Cys6 DNA-binding domain"/>
    <property type="match status" value="1"/>
</dbReference>
<dbReference type="CDD" id="cd00067">
    <property type="entry name" value="GAL4"/>
    <property type="match status" value="1"/>
</dbReference>
<feature type="region of interest" description="Disordered" evidence="7">
    <location>
        <begin position="75"/>
        <end position="149"/>
    </location>
</feature>
<dbReference type="RefSeq" id="XP_046115672.1">
    <property type="nucleotide sequence ID" value="XM_046258618.1"/>
</dbReference>
<dbReference type="PANTHER" id="PTHR47540">
    <property type="entry name" value="THIAMINE REPRESSIBLE GENES REGULATORY PROTEIN THI5"/>
    <property type="match status" value="1"/>
</dbReference>
<dbReference type="SMART" id="SM00066">
    <property type="entry name" value="GAL4"/>
    <property type="match status" value="1"/>
</dbReference>
<evidence type="ECO:0000313" key="10">
    <source>
        <dbReference type="Proteomes" id="UP000887229"/>
    </source>
</evidence>
<dbReference type="GO" id="GO:0008270">
    <property type="term" value="F:zinc ion binding"/>
    <property type="evidence" value="ECO:0007669"/>
    <property type="project" value="InterPro"/>
</dbReference>
<dbReference type="GO" id="GO:0005634">
    <property type="term" value="C:nucleus"/>
    <property type="evidence" value="ECO:0007669"/>
    <property type="project" value="UniProtKB-SubCell"/>
</dbReference>
<dbReference type="GeneID" id="70289521"/>
<dbReference type="InterPro" id="IPR007219">
    <property type="entry name" value="XnlR_reg_dom"/>
</dbReference>
<gene>
    <name evidence="9" type="ORF">F5Z01DRAFT_265120</name>
</gene>
<reference evidence="9" key="1">
    <citation type="journal article" date="2021" name="IMA Fungus">
        <title>Genomic characterization of three marine fungi, including Emericellopsis atlantica sp. nov. with signatures of a generalist lifestyle and marine biomass degradation.</title>
        <authorList>
            <person name="Hagestad O.C."/>
            <person name="Hou L."/>
            <person name="Andersen J.H."/>
            <person name="Hansen E.H."/>
            <person name="Altermark B."/>
            <person name="Li C."/>
            <person name="Kuhnert E."/>
            <person name="Cox R.J."/>
            <person name="Crous P.W."/>
            <person name="Spatafora J.W."/>
            <person name="Lail K."/>
            <person name="Amirebrahimi M."/>
            <person name="Lipzen A."/>
            <person name="Pangilinan J."/>
            <person name="Andreopoulos W."/>
            <person name="Hayes R.D."/>
            <person name="Ng V."/>
            <person name="Grigoriev I.V."/>
            <person name="Jackson S.A."/>
            <person name="Sutton T.D.S."/>
            <person name="Dobson A.D.W."/>
            <person name="Rama T."/>
        </authorList>
    </citation>
    <scope>NUCLEOTIDE SEQUENCE</scope>
    <source>
        <strain evidence="9">TS7</strain>
    </source>
</reference>
<protein>
    <recommendedName>
        <fullName evidence="8">Zn(2)-C6 fungal-type domain-containing protein</fullName>
    </recommendedName>
</protein>
<dbReference type="InterPro" id="IPR001138">
    <property type="entry name" value="Zn2Cys6_DnaBD"/>
</dbReference>
<sequence>MSPSASSAQRAARSARRNRVSQRTCNACVRCRRQKIKCSGSQPCEACKKRNLACELDERDQKVLVTKGFISDLQEQARHRSRDNPVFQQDDDEPVLPATDHQRSQLLWPRIARRNERRRRGTDANALVSPRRPEEDESRATESADESRASLARLDPVAAQLKNPLTAGQASFMKSSDGHAFHLGSSSNWSFTRRVLNMAHEYVHHSPVAPDHLLFDGQTYNLPWDGSRVSVPSDVPVLPSLDHALFLINAVKFHCAQPFHMFDEDSFMESLYAFYADPEPQIASGSLFYVHLLLVMAFGKSVGGQSSRHGKPPGCDFFVKALQLLPDVHVLCRFPIISAEILCCIALYYQSLDFRHCAHNFMWIGQALRLALNNGMHLNMPIEQLGLPHVERCRRIFWTIYVLDREMTSLMGLPHSINDDDVRAELPSFGGSMQRVSALRMQIKLSHTIASIGREVYGVDGRLNKNFLSSTRSVLATLAGQADELRETFPLPLEKGSVQGISRISAYLHSLYHQCIVLATRPLLICFQRIRCESPEAYPGMIESSATVANLIKLCVESSQQMIGILACLEGQALLEKFLPHDLETLFVATVNLILGPWLDPSLREASQPWLVKAYELFSEITQSGNLVARLRWSELQQLAAILGVAWPSQGQPPFAPSSSDGLHLEVNQGTDSPNPATGLNVRQSGPERACGMDPNDASNNALASPSMGHMDEQDLWEGGLTAEQMLDLANSIGHTETEWMHHAMTEHSIW</sequence>
<evidence type="ECO:0000256" key="1">
    <source>
        <dbReference type="ARBA" id="ARBA00004123"/>
    </source>
</evidence>
<dbReference type="Proteomes" id="UP000887229">
    <property type="component" value="Unassembled WGS sequence"/>
</dbReference>
<keyword evidence="3" id="KW-0805">Transcription regulation</keyword>
<evidence type="ECO:0000256" key="7">
    <source>
        <dbReference type="SAM" id="MobiDB-lite"/>
    </source>
</evidence>
<keyword evidence="4" id="KW-0238">DNA-binding</keyword>
<dbReference type="PROSITE" id="PS50048">
    <property type="entry name" value="ZN2_CY6_FUNGAL_2"/>
    <property type="match status" value="1"/>
</dbReference>
<feature type="domain" description="Zn(2)-C6 fungal-type" evidence="8">
    <location>
        <begin position="27"/>
        <end position="56"/>
    </location>
</feature>
<feature type="compositionally biased region" description="Basic and acidic residues" evidence="7">
    <location>
        <begin position="131"/>
        <end position="148"/>
    </location>
</feature>
<dbReference type="EMBL" id="MU251266">
    <property type="protein sequence ID" value="KAG9251748.1"/>
    <property type="molecule type" value="Genomic_DNA"/>
</dbReference>
<dbReference type="PANTHER" id="PTHR47540:SF6">
    <property type="entry name" value="ZN(II)2CYS6 TRANSCRIPTION FACTOR (EUROFUNG)"/>
    <property type="match status" value="1"/>
</dbReference>
<dbReference type="InterPro" id="IPR051711">
    <property type="entry name" value="Stress_Response_Reg"/>
</dbReference>
<feature type="compositionally biased region" description="Polar residues" evidence="7">
    <location>
        <begin position="668"/>
        <end position="684"/>
    </location>
</feature>
<evidence type="ECO:0000256" key="2">
    <source>
        <dbReference type="ARBA" id="ARBA00022723"/>
    </source>
</evidence>
<dbReference type="GO" id="GO:0045944">
    <property type="term" value="P:positive regulation of transcription by RNA polymerase II"/>
    <property type="evidence" value="ECO:0007669"/>
    <property type="project" value="TreeGrafter"/>
</dbReference>
<dbReference type="OrthoDB" id="3990906at2759"/>
<name>A0A9P7ZHU0_9HYPO</name>
<dbReference type="GO" id="GO:0043565">
    <property type="term" value="F:sequence-specific DNA binding"/>
    <property type="evidence" value="ECO:0007669"/>
    <property type="project" value="TreeGrafter"/>
</dbReference>
<evidence type="ECO:0000256" key="5">
    <source>
        <dbReference type="ARBA" id="ARBA00023163"/>
    </source>
</evidence>
<keyword evidence="10" id="KW-1185">Reference proteome</keyword>
<feature type="region of interest" description="Disordered" evidence="7">
    <location>
        <begin position="653"/>
        <end position="704"/>
    </location>
</feature>
<dbReference type="GO" id="GO:0000981">
    <property type="term" value="F:DNA-binding transcription factor activity, RNA polymerase II-specific"/>
    <property type="evidence" value="ECO:0007669"/>
    <property type="project" value="InterPro"/>
</dbReference>
<dbReference type="Pfam" id="PF04082">
    <property type="entry name" value="Fungal_trans"/>
    <property type="match status" value="1"/>
</dbReference>